<organism evidence="2 3">
    <name type="scientific">Iningainema tapete BLCC-T55</name>
    <dbReference type="NCBI Taxonomy" id="2748662"/>
    <lineage>
        <taxon>Bacteria</taxon>
        <taxon>Bacillati</taxon>
        <taxon>Cyanobacteriota</taxon>
        <taxon>Cyanophyceae</taxon>
        <taxon>Nostocales</taxon>
        <taxon>Scytonemataceae</taxon>
        <taxon>Iningainema tapete</taxon>
    </lineage>
</organism>
<feature type="compositionally biased region" description="Low complexity" evidence="1">
    <location>
        <begin position="23"/>
        <end position="35"/>
    </location>
</feature>
<comment type="caution">
    <text evidence="2">The sequence shown here is derived from an EMBL/GenBank/DDBJ whole genome shotgun (WGS) entry which is preliminary data.</text>
</comment>
<proteinExistence type="predicted"/>
<dbReference type="AlphaFoldDB" id="A0A8J7CG67"/>
<feature type="region of interest" description="Disordered" evidence="1">
    <location>
        <begin position="1"/>
        <end position="38"/>
    </location>
</feature>
<keyword evidence="3" id="KW-1185">Reference proteome</keyword>
<evidence type="ECO:0000256" key="1">
    <source>
        <dbReference type="SAM" id="MobiDB-lite"/>
    </source>
</evidence>
<reference evidence="2" key="1">
    <citation type="submission" date="2020-09" db="EMBL/GenBank/DDBJ databases">
        <title>Iningainema tapete sp. nov. (Scytonemataceae, Cyanobacteria) from greenhouses in central Florida (USA) produces two types of nodularin with biosynthetic potential for microcystin-LR and anabaenopeptins.</title>
        <authorList>
            <person name="Berthold D.E."/>
            <person name="Lefler F.W."/>
            <person name="Huang I.-S."/>
            <person name="Abdulla H."/>
            <person name="Zimba P.V."/>
            <person name="Laughinghouse H.D. IV."/>
        </authorList>
    </citation>
    <scope>NUCLEOTIDE SEQUENCE</scope>
    <source>
        <strain evidence="2">BLCCT55</strain>
    </source>
</reference>
<dbReference type="RefSeq" id="WP_190835025.1">
    <property type="nucleotide sequence ID" value="NZ_CAWPPI010000086.1"/>
</dbReference>
<sequence>MGKQMQKICQHKPGEKWTDGCCSPNPSVDSSSRSSNEPEIEFAFEQSLTAQTEVQKHSADAELALDRKPALA</sequence>
<accession>A0A8J7CG67</accession>
<evidence type="ECO:0000313" key="2">
    <source>
        <dbReference type="EMBL" id="MBD2775965.1"/>
    </source>
</evidence>
<evidence type="ECO:0000313" key="3">
    <source>
        <dbReference type="Proteomes" id="UP000629098"/>
    </source>
</evidence>
<gene>
    <name evidence="2" type="ORF">ICL16_28880</name>
</gene>
<feature type="region of interest" description="Disordered" evidence="1">
    <location>
        <begin position="51"/>
        <end position="72"/>
    </location>
</feature>
<protein>
    <submittedName>
        <fullName evidence="2">Uncharacterized protein</fullName>
    </submittedName>
</protein>
<feature type="compositionally biased region" description="Basic and acidic residues" evidence="1">
    <location>
        <begin position="54"/>
        <end position="72"/>
    </location>
</feature>
<dbReference type="Proteomes" id="UP000629098">
    <property type="component" value="Unassembled WGS sequence"/>
</dbReference>
<dbReference type="EMBL" id="JACXAE010000086">
    <property type="protein sequence ID" value="MBD2775965.1"/>
    <property type="molecule type" value="Genomic_DNA"/>
</dbReference>
<name>A0A8J7CG67_9CYAN</name>